<feature type="binding site" evidence="4">
    <location>
        <position position="64"/>
    </location>
    <ligand>
        <name>a divalent metal cation</name>
        <dbReference type="ChEBI" id="CHEBI:60240"/>
        <label>2</label>
    </ligand>
</feature>
<name>A0A374NYQ1_9FIRM</name>
<comment type="caution">
    <text evidence="5">The sequence shown here is derived from an EMBL/GenBank/DDBJ whole genome shotgun (WGS) entry which is preliminary data.</text>
</comment>
<evidence type="ECO:0000256" key="4">
    <source>
        <dbReference type="PIRSR" id="PIRSR602678-1"/>
    </source>
</evidence>
<dbReference type="InterPro" id="IPR002678">
    <property type="entry name" value="DUF34/NIF3"/>
</dbReference>
<dbReference type="SUPFAM" id="SSF102705">
    <property type="entry name" value="NIF3 (NGG1p interacting factor 3)-like"/>
    <property type="match status" value="1"/>
</dbReference>
<dbReference type="Pfam" id="PF01784">
    <property type="entry name" value="DUF34_NIF3"/>
    <property type="match status" value="1"/>
</dbReference>
<evidence type="ECO:0000256" key="2">
    <source>
        <dbReference type="ARBA" id="ARBA00022112"/>
    </source>
</evidence>
<evidence type="ECO:0000256" key="3">
    <source>
        <dbReference type="ARBA" id="ARBA00022723"/>
    </source>
</evidence>
<protein>
    <recommendedName>
        <fullName evidence="2">GTP cyclohydrolase 1 type 2 homolog</fullName>
    </recommendedName>
</protein>
<proteinExistence type="inferred from homology"/>
<dbReference type="Gene3D" id="3.40.1390.30">
    <property type="entry name" value="NIF3 (NGG1p interacting factor 3)-like"/>
    <property type="match status" value="2"/>
</dbReference>
<comment type="similarity">
    <text evidence="1">Belongs to the GTP cyclohydrolase I type 2/NIF3 family.</text>
</comment>
<dbReference type="Proteomes" id="UP000263014">
    <property type="component" value="Unassembled WGS sequence"/>
</dbReference>
<organism evidence="5 6">
    <name type="scientific">Hungatella hathewayi</name>
    <dbReference type="NCBI Taxonomy" id="154046"/>
    <lineage>
        <taxon>Bacteria</taxon>
        <taxon>Bacillati</taxon>
        <taxon>Bacillota</taxon>
        <taxon>Clostridia</taxon>
        <taxon>Lachnospirales</taxon>
        <taxon>Lachnospiraceae</taxon>
        <taxon>Hungatella</taxon>
    </lineage>
</organism>
<dbReference type="InterPro" id="IPR036069">
    <property type="entry name" value="DUF34/NIF3_sf"/>
</dbReference>
<evidence type="ECO:0000313" key="5">
    <source>
        <dbReference type="EMBL" id="RGI96969.1"/>
    </source>
</evidence>
<dbReference type="AlphaFoldDB" id="A0A374NYQ1"/>
<reference evidence="5 6" key="1">
    <citation type="submission" date="2018-08" db="EMBL/GenBank/DDBJ databases">
        <title>A genome reference for cultivated species of the human gut microbiota.</title>
        <authorList>
            <person name="Zou Y."/>
            <person name="Xue W."/>
            <person name="Luo G."/>
        </authorList>
    </citation>
    <scope>NUCLEOTIDE SEQUENCE [LARGE SCALE GENOMIC DNA]</scope>
    <source>
        <strain evidence="5 6">TM09-12</strain>
    </source>
</reference>
<dbReference type="RefSeq" id="WP_117633191.1">
    <property type="nucleotide sequence ID" value="NZ_QSON01000021.1"/>
</dbReference>
<sequence>MKISSLINDLKTWNDIPVDEDNTCDTVKSGSVDKEVHKVAIAMFGTIEVIKQVVDWGADFLIVHEPLFYDHMDDIHDLAIVKEKQRIIYDSGLTIFRFHDYAHAMNPDMICAGEIKYACLEGVIKERKKFGVTTFILKEPLTAEELAEKLIRNLNLDQIRVSGSINKKGNSIACCFGSPGDLFELYEDHDFIIAGEVSEWRDAEMARDAAAIGLHKAILALGHETSERAGMMYMKDLCEDKYPGLEFKYFESGSVITKMYHR</sequence>
<dbReference type="GO" id="GO:0046872">
    <property type="term" value="F:metal ion binding"/>
    <property type="evidence" value="ECO:0007669"/>
    <property type="project" value="UniProtKB-KW"/>
</dbReference>
<dbReference type="PANTHER" id="PTHR13799">
    <property type="entry name" value="NGG1 INTERACTING FACTOR 3"/>
    <property type="match status" value="1"/>
</dbReference>
<dbReference type="PANTHER" id="PTHR13799:SF14">
    <property type="entry name" value="GTP CYCLOHYDROLASE 1 TYPE 2 HOMOLOG"/>
    <property type="match status" value="1"/>
</dbReference>
<accession>A0A374NYQ1</accession>
<evidence type="ECO:0000256" key="1">
    <source>
        <dbReference type="ARBA" id="ARBA00006964"/>
    </source>
</evidence>
<evidence type="ECO:0000313" key="6">
    <source>
        <dbReference type="Proteomes" id="UP000263014"/>
    </source>
</evidence>
<feature type="binding site" evidence="4">
    <location>
        <position position="100"/>
    </location>
    <ligand>
        <name>a divalent metal cation</name>
        <dbReference type="ChEBI" id="CHEBI:60240"/>
        <label>1</label>
    </ligand>
</feature>
<feature type="binding site" evidence="4">
    <location>
        <position position="223"/>
    </location>
    <ligand>
        <name>a divalent metal cation</name>
        <dbReference type="ChEBI" id="CHEBI:60240"/>
        <label>1</label>
    </ligand>
</feature>
<dbReference type="GO" id="GO:0005737">
    <property type="term" value="C:cytoplasm"/>
    <property type="evidence" value="ECO:0007669"/>
    <property type="project" value="TreeGrafter"/>
</dbReference>
<dbReference type="EMBL" id="QSON01000021">
    <property type="protein sequence ID" value="RGI96969.1"/>
    <property type="molecule type" value="Genomic_DNA"/>
</dbReference>
<feature type="binding site" evidence="4">
    <location>
        <position position="227"/>
    </location>
    <ligand>
        <name>a divalent metal cation</name>
        <dbReference type="ChEBI" id="CHEBI:60240"/>
        <label>1</label>
    </ligand>
</feature>
<gene>
    <name evidence="5" type="ORF">DXD79_28520</name>
</gene>
<keyword evidence="3 4" id="KW-0479">Metal-binding</keyword>